<sequence>MPLIPEPPLISSVSVSITRSTLTPPVRAGRSNALLLSKEKMDVTGSLVKERFASNLQQLARRSPSHGVALSRLWVEGRNPWLPCQIIPARSALGNSSTGDGSISPPSSSAESLTQGGVREQDSPQSRQSEPAEERREEEEGKKVAGFTLTLTPEAVCLLQRRNTEKLRVRRTGTRTASSQLGSSNSINSIPKRRGNTRNMQNAVGLVDSRRVLNNGVQVRSISGDISHLLKISLLNDRHRYDDVEYEEAEPDEDKRMKDQVTFRKCTEWLRGLDTATG</sequence>
<evidence type="ECO:0000313" key="3">
    <source>
        <dbReference type="Proteomes" id="UP001557470"/>
    </source>
</evidence>
<feature type="compositionally biased region" description="Low complexity" evidence="1">
    <location>
        <begin position="96"/>
        <end position="112"/>
    </location>
</feature>
<comment type="caution">
    <text evidence="2">The sequence shown here is derived from an EMBL/GenBank/DDBJ whole genome shotgun (WGS) entry which is preliminary data.</text>
</comment>
<keyword evidence="3" id="KW-1185">Reference proteome</keyword>
<reference evidence="2 3" key="1">
    <citation type="submission" date="2024-06" db="EMBL/GenBank/DDBJ databases">
        <authorList>
            <person name="Pan Q."/>
            <person name="Wen M."/>
            <person name="Jouanno E."/>
            <person name="Zahm M."/>
            <person name="Klopp C."/>
            <person name="Cabau C."/>
            <person name="Louis A."/>
            <person name="Berthelot C."/>
            <person name="Parey E."/>
            <person name="Roest Crollius H."/>
            <person name="Montfort J."/>
            <person name="Robinson-Rechavi M."/>
            <person name="Bouchez O."/>
            <person name="Lampietro C."/>
            <person name="Lopez Roques C."/>
            <person name="Donnadieu C."/>
            <person name="Postlethwait J."/>
            <person name="Bobe J."/>
            <person name="Verreycken H."/>
            <person name="Guiguen Y."/>
        </authorList>
    </citation>
    <scope>NUCLEOTIDE SEQUENCE [LARGE SCALE GENOMIC DNA]</scope>
    <source>
        <strain evidence="2">Up_M1</strain>
        <tissue evidence="2">Testis</tissue>
    </source>
</reference>
<feature type="region of interest" description="Disordered" evidence="1">
    <location>
        <begin position="93"/>
        <end position="146"/>
    </location>
</feature>
<protein>
    <submittedName>
        <fullName evidence="2">Uncharacterized protein</fullName>
    </submittedName>
</protein>
<dbReference type="Proteomes" id="UP001557470">
    <property type="component" value="Unassembled WGS sequence"/>
</dbReference>
<feature type="region of interest" description="Disordered" evidence="1">
    <location>
        <begin position="169"/>
        <end position="196"/>
    </location>
</feature>
<dbReference type="EMBL" id="JAGEUA010000002">
    <property type="protein sequence ID" value="KAL1005386.1"/>
    <property type="molecule type" value="Genomic_DNA"/>
</dbReference>
<dbReference type="AlphaFoldDB" id="A0ABD0X8S7"/>
<gene>
    <name evidence="2" type="ORF">UPYG_G00058410</name>
</gene>
<dbReference type="InterPro" id="IPR031369">
    <property type="entry name" value="PRR18"/>
</dbReference>
<name>A0ABD0X8S7_UMBPY</name>
<proteinExistence type="predicted"/>
<evidence type="ECO:0000313" key="2">
    <source>
        <dbReference type="EMBL" id="KAL1005386.1"/>
    </source>
</evidence>
<feature type="compositionally biased region" description="Basic and acidic residues" evidence="1">
    <location>
        <begin position="130"/>
        <end position="143"/>
    </location>
</feature>
<accession>A0ABD0X8S7</accession>
<organism evidence="2 3">
    <name type="scientific">Umbra pygmaea</name>
    <name type="common">Eastern mudminnow</name>
    <dbReference type="NCBI Taxonomy" id="75934"/>
    <lineage>
        <taxon>Eukaryota</taxon>
        <taxon>Metazoa</taxon>
        <taxon>Chordata</taxon>
        <taxon>Craniata</taxon>
        <taxon>Vertebrata</taxon>
        <taxon>Euteleostomi</taxon>
        <taxon>Actinopterygii</taxon>
        <taxon>Neopterygii</taxon>
        <taxon>Teleostei</taxon>
        <taxon>Protacanthopterygii</taxon>
        <taxon>Esociformes</taxon>
        <taxon>Umbridae</taxon>
        <taxon>Umbra</taxon>
    </lineage>
</organism>
<evidence type="ECO:0000256" key="1">
    <source>
        <dbReference type="SAM" id="MobiDB-lite"/>
    </source>
</evidence>
<dbReference type="Pfam" id="PF15671">
    <property type="entry name" value="PRR18"/>
    <property type="match status" value="1"/>
</dbReference>